<dbReference type="AlphaFoldDB" id="A0A9P1DN15"/>
<name>A0A9P1DN15_9DINO</name>
<gene>
    <name evidence="1" type="ORF">C1SCF055_LOCUS37540</name>
</gene>
<dbReference type="Proteomes" id="UP001152797">
    <property type="component" value="Unassembled WGS sequence"/>
</dbReference>
<keyword evidence="3" id="KW-1185">Reference proteome</keyword>
<dbReference type="EMBL" id="CAMXCT020005487">
    <property type="protein sequence ID" value="CAL1165856.1"/>
    <property type="molecule type" value="Genomic_DNA"/>
</dbReference>
<dbReference type="OrthoDB" id="444313at2759"/>
<evidence type="ECO:0000313" key="1">
    <source>
        <dbReference type="EMBL" id="CAI4012481.1"/>
    </source>
</evidence>
<reference evidence="2 3" key="2">
    <citation type="submission" date="2024-05" db="EMBL/GenBank/DDBJ databases">
        <authorList>
            <person name="Chen Y."/>
            <person name="Shah S."/>
            <person name="Dougan E. K."/>
            <person name="Thang M."/>
            <person name="Chan C."/>
        </authorList>
    </citation>
    <scope>NUCLEOTIDE SEQUENCE [LARGE SCALE GENOMIC DNA]</scope>
</reference>
<evidence type="ECO:0000313" key="3">
    <source>
        <dbReference type="Proteomes" id="UP001152797"/>
    </source>
</evidence>
<dbReference type="EMBL" id="CAMXCT010005487">
    <property type="protein sequence ID" value="CAI4012481.1"/>
    <property type="molecule type" value="Genomic_DNA"/>
</dbReference>
<proteinExistence type="predicted"/>
<comment type="caution">
    <text evidence="1">The sequence shown here is derived from an EMBL/GenBank/DDBJ whole genome shotgun (WGS) entry which is preliminary data.</text>
</comment>
<reference evidence="1" key="1">
    <citation type="submission" date="2022-10" db="EMBL/GenBank/DDBJ databases">
        <authorList>
            <person name="Chen Y."/>
            <person name="Dougan E. K."/>
            <person name="Chan C."/>
            <person name="Rhodes N."/>
            <person name="Thang M."/>
        </authorList>
    </citation>
    <scope>NUCLEOTIDE SEQUENCE</scope>
</reference>
<accession>A0A9P1DN15</accession>
<protein>
    <submittedName>
        <fullName evidence="1">Uncharacterized protein</fullName>
    </submittedName>
</protein>
<dbReference type="EMBL" id="CAMXCT030005487">
    <property type="protein sequence ID" value="CAL4799793.1"/>
    <property type="molecule type" value="Genomic_DNA"/>
</dbReference>
<sequence length="460" mass="51384">MFLALEEQCGFTVCHQISKTCDSDPLCQDLLVNASDLLDGGSSCVFTDIKEQIHPTAQEFLANLTPEPSCDRDGCLRAYAAMESFLVENGKWAVDEEHKSFCVKHGGDCVVNKPRRLFSADALVINDAGNCCQGWSSEGSRGRHAHHSQHALLVWVSQRRELAKRNEEDMFFQECTPQFDIEGCLRTPLSSTHEIIDVVTGPECHGWPCSRPRRLGAGLNLNTLVWVGPKGQDEIQACFDEIFERSCQLTGCVFLQSPSAESQQWFADKMKQRGNYAVDAHAAPARFKGGKCLGKVLTSGQFQRYSKYKKQKHALMALDGTFFCDVDHWPDSPGPTPGPLLPTLLRHGTILELESGRVVMASERWLSLGFNVFEDLMCAEVGFERYLWPQRKVVLGLPERAQHSLSGNSQSLPAIMAWFLFVFCNTIRRDPGKLLREPALEAEDVSDADSNVTLKYRPAH</sequence>
<evidence type="ECO:0000313" key="2">
    <source>
        <dbReference type="EMBL" id="CAL4799793.1"/>
    </source>
</evidence>
<organism evidence="1">
    <name type="scientific">Cladocopium goreaui</name>
    <dbReference type="NCBI Taxonomy" id="2562237"/>
    <lineage>
        <taxon>Eukaryota</taxon>
        <taxon>Sar</taxon>
        <taxon>Alveolata</taxon>
        <taxon>Dinophyceae</taxon>
        <taxon>Suessiales</taxon>
        <taxon>Symbiodiniaceae</taxon>
        <taxon>Cladocopium</taxon>
    </lineage>
</organism>